<dbReference type="Proteomes" id="UP000037069">
    <property type="component" value="Unassembled WGS sequence"/>
</dbReference>
<evidence type="ECO:0000313" key="1">
    <source>
        <dbReference type="EMBL" id="KNC28049.1"/>
    </source>
</evidence>
<accession>A0A0L0C9E1</accession>
<reference evidence="1 2" key="1">
    <citation type="journal article" date="2015" name="Nat. Commun.">
        <title>Lucilia cuprina genome unlocks parasitic fly biology to underpin future interventions.</title>
        <authorList>
            <person name="Anstead C.A."/>
            <person name="Korhonen P.K."/>
            <person name="Young N.D."/>
            <person name="Hall R.S."/>
            <person name="Jex A.R."/>
            <person name="Murali S.C."/>
            <person name="Hughes D.S."/>
            <person name="Lee S.F."/>
            <person name="Perry T."/>
            <person name="Stroehlein A.J."/>
            <person name="Ansell B.R."/>
            <person name="Breugelmans B."/>
            <person name="Hofmann A."/>
            <person name="Qu J."/>
            <person name="Dugan S."/>
            <person name="Lee S.L."/>
            <person name="Chao H."/>
            <person name="Dinh H."/>
            <person name="Han Y."/>
            <person name="Doddapaneni H.V."/>
            <person name="Worley K.C."/>
            <person name="Muzny D.M."/>
            <person name="Ioannidis P."/>
            <person name="Waterhouse R.M."/>
            <person name="Zdobnov E.M."/>
            <person name="James P.J."/>
            <person name="Bagnall N.H."/>
            <person name="Kotze A.C."/>
            <person name="Gibbs R.A."/>
            <person name="Richards S."/>
            <person name="Batterham P."/>
            <person name="Gasser R.B."/>
        </authorList>
    </citation>
    <scope>NUCLEOTIDE SEQUENCE [LARGE SCALE GENOMIC DNA]</scope>
    <source>
        <strain evidence="1 2">LS</strain>
        <tissue evidence="1">Full body</tissue>
    </source>
</reference>
<dbReference type="EMBL" id="JRES01000827">
    <property type="protein sequence ID" value="KNC28049.1"/>
    <property type="molecule type" value="Genomic_DNA"/>
</dbReference>
<sequence length="190" mass="22271">MKKFSDAFEKATALQISAEPIPFWQGHLPVLFHNSLYEQRPERGLGGLNFRFSLRGSAPCLEIEVPPDCRQKIPMLPPIFYRLTLYLCLRNTNKFTQQQKYQKSIKNKQLQLNLMILLNYYSNLVANFALLQQPQNPARRGGTVESQEYQFEKTTDQCQDTYNYKKPRHVSSIMELSSRYKLQFLLILND</sequence>
<proteinExistence type="predicted"/>
<name>A0A0L0C9E1_LUCCU</name>
<keyword evidence="2" id="KW-1185">Reference proteome</keyword>
<protein>
    <submittedName>
        <fullName evidence="1">Uncharacterized protein</fullName>
    </submittedName>
</protein>
<organism evidence="1 2">
    <name type="scientific">Lucilia cuprina</name>
    <name type="common">Green bottle fly</name>
    <name type="synonym">Australian sheep blowfly</name>
    <dbReference type="NCBI Taxonomy" id="7375"/>
    <lineage>
        <taxon>Eukaryota</taxon>
        <taxon>Metazoa</taxon>
        <taxon>Ecdysozoa</taxon>
        <taxon>Arthropoda</taxon>
        <taxon>Hexapoda</taxon>
        <taxon>Insecta</taxon>
        <taxon>Pterygota</taxon>
        <taxon>Neoptera</taxon>
        <taxon>Endopterygota</taxon>
        <taxon>Diptera</taxon>
        <taxon>Brachycera</taxon>
        <taxon>Muscomorpha</taxon>
        <taxon>Oestroidea</taxon>
        <taxon>Calliphoridae</taxon>
        <taxon>Luciliinae</taxon>
        <taxon>Lucilia</taxon>
    </lineage>
</organism>
<dbReference type="AlphaFoldDB" id="A0A0L0C9E1"/>
<gene>
    <name evidence="1" type="ORF">FF38_06796</name>
</gene>
<evidence type="ECO:0000313" key="2">
    <source>
        <dbReference type="Proteomes" id="UP000037069"/>
    </source>
</evidence>
<comment type="caution">
    <text evidence="1">The sequence shown here is derived from an EMBL/GenBank/DDBJ whole genome shotgun (WGS) entry which is preliminary data.</text>
</comment>